<sequence>MILSAQRGCKNCSLIRNGIEITSRELSIFNPSLEYYGRMILRPKWPLEVEMFKDRNDIGQCDVQPPSRARIQYYAPQRLRSSLWASFGSAKDVPPNISAEQCSPLIRQWIRECCKKHEHCRNGGGQDGNEGYLPSRVLDLEPRENDDIVLVNTRDIVISFDSPRYATLSHCWGKAAFIQTTKENIKQRQDNIEFEALPRTFQDAVALIRSLKIRYLWIDSLCIMQHDAQDWAREAACMAKIYMNSYINIAATAASDSRGGCFFPRSLKDSPWNCDLKSFPVAVNNSGRGPAIRVRPSLDAVHLRFSINTDSIACSFNTEAVPLLSRAWVFQERYLAPRTVHFHPTEMVIECKSTTRCECTGLDKLDRSAKRSSLDLRSLDNRHVLDYWYEQVREYSYLGLSHQSDRLMALAGVATVFQERLGSRYLAGLWQQDIARSIMWKVTRYGGTQQRKVRRPKQALIPSWSWASLIIKTPGLGIVFSASCNDSFAVDPHFEYLGTDIALSATDPHMGVNNEVTGSKISIRAIFTSATISQNTWTGPFSEDAKLIFDQDLGDTVLITAIKMDLDSPWIKMCVDDSSLVYCLVVGSSVKGDVLMDSKGKPDWSTNHESSYLCTLVLKRSTRIGNCFERLGVLDVEKERGIFVDAKEEVFDLV</sequence>
<dbReference type="AlphaFoldDB" id="A0A7D8UX74"/>
<dbReference type="Proteomes" id="UP000481288">
    <property type="component" value="Unassembled WGS sequence"/>
</dbReference>
<dbReference type="OrthoDB" id="8300194at2759"/>
<evidence type="ECO:0000313" key="3">
    <source>
        <dbReference type="Proteomes" id="UP000481288"/>
    </source>
</evidence>
<evidence type="ECO:0000313" key="2">
    <source>
        <dbReference type="EMBL" id="TVY58547.1"/>
    </source>
</evidence>
<dbReference type="InterPro" id="IPR010730">
    <property type="entry name" value="HET"/>
</dbReference>
<dbReference type="Pfam" id="PF06985">
    <property type="entry name" value="HET"/>
    <property type="match status" value="1"/>
</dbReference>
<comment type="caution">
    <text evidence="2">The sequence shown here is derived from an EMBL/GenBank/DDBJ whole genome shotgun (WGS) entry which is preliminary data.</text>
</comment>
<dbReference type="PANTHER" id="PTHR33112">
    <property type="entry name" value="DOMAIN PROTEIN, PUTATIVE-RELATED"/>
    <property type="match status" value="1"/>
</dbReference>
<protein>
    <recommendedName>
        <fullName evidence="1">Heterokaryon incompatibility domain-containing protein</fullName>
    </recommendedName>
</protein>
<accession>A0A7D8UX74</accession>
<dbReference type="PANTHER" id="PTHR33112:SF10">
    <property type="entry name" value="TOL"/>
    <property type="match status" value="1"/>
</dbReference>
<feature type="domain" description="Heterokaryon incompatibility" evidence="1">
    <location>
        <begin position="165"/>
        <end position="332"/>
    </location>
</feature>
<keyword evidence="3" id="KW-1185">Reference proteome</keyword>
<gene>
    <name evidence="2" type="ORF">LCER1_G003830</name>
</gene>
<dbReference type="EMBL" id="QGMG01000036">
    <property type="protein sequence ID" value="TVY58547.1"/>
    <property type="molecule type" value="Genomic_DNA"/>
</dbReference>
<evidence type="ECO:0000259" key="1">
    <source>
        <dbReference type="Pfam" id="PF06985"/>
    </source>
</evidence>
<proteinExistence type="predicted"/>
<reference evidence="2 3" key="1">
    <citation type="submission" date="2018-05" db="EMBL/GenBank/DDBJ databases">
        <title>Whole genome sequencing for identification of molecular markers to develop diagnostic detection tools for the regulated plant pathogen Lachnellula willkommii.</title>
        <authorList>
            <person name="Giroux E."/>
            <person name="Bilodeau G."/>
        </authorList>
    </citation>
    <scope>NUCLEOTIDE SEQUENCE [LARGE SCALE GENOMIC DNA]</scope>
    <source>
        <strain evidence="2 3">CBS 625.97</strain>
    </source>
</reference>
<organism evidence="2 3">
    <name type="scientific">Lachnellula cervina</name>
    <dbReference type="NCBI Taxonomy" id="1316786"/>
    <lineage>
        <taxon>Eukaryota</taxon>
        <taxon>Fungi</taxon>
        <taxon>Dikarya</taxon>
        <taxon>Ascomycota</taxon>
        <taxon>Pezizomycotina</taxon>
        <taxon>Leotiomycetes</taxon>
        <taxon>Helotiales</taxon>
        <taxon>Lachnaceae</taxon>
        <taxon>Lachnellula</taxon>
    </lineage>
</organism>
<name>A0A7D8UX74_9HELO</name>